<dbReference type="EMBL" id="FLQS01000074">
    <property type="protein sequence ID" value="SBS79369.1"/>
    <property type="molecule type" value="Genomic_DNA"/>
</dbReference>
<protein>
    <recommendedName>
        <fullName evidence="2">Low molecular weight protein antigen 6 PH domain-containing protein</fullName>
    </recommendedName>
</protein>
<keyword evidence="1" id="KW-0812">Transmembrane</keyword>
<evidence type="ECO:0000313" key="3">
    <source>
        <dbReference type="EMBL" id="SBS79369.1"/>
    </source>
</evidence>
<dbReference type="AlphaFoldDB" id="A0A1Y5PPV3"/>
<name>A0A1Y5PPV3_9MYCO</name>
<dbReference type="Pfam" id="PF10756">
    <property type="entry name" value="bPH_6"/>
    <property type="match status" value="1"/>
</dbReference>
<evidence type="ECO:0000256" key="1">
    <source>
        <dbReference type="SAM" id="Phobius"/>
    </source>
</evidence>
<proteinExistence type="predicted"/>
<accession>A0A1Y5PPV3</accession>
<keyword evidence="1" id="KW-1133">Transmembrane helix</keyword>
<dbReference type="InterPro" id="IPR019692">
    <property type="entry name" value="CFP-6_PH"/>
</dbReference>
<feature type="transmembrane region" description="Helical" evidence="1">
    <location>
        <begin position="20"/>
        <end position="39"/>
    </location>
</feature>
<organism evidence="3">
    <name type="scientific">uncultured Mycobacterium sp</name>
    <dbReference type="NCBI Taxonomy" id="171292"/>
    <lineage>
        <taxon>Bacteria</taxon>
        <taxon>Bacillati</taxon>
        <taxon>Actinomycetota</taxon>
        <taxon>Actinomycetes</taxon>
        <taxon>Mycobacteriales</taxon>
        <taxon>Mycobacteriaceae</taxon>
        <taxon>Mycobacterium</taxon>
        <taxon>environmental samples</taxon>
    </lineage>
</organism>
<sequence length="154" mass="16628">MTTTNSDWDVVLRPRLTPFVAYIVAFVIATAGIVVGFLLKIRYTGAIIQTADQVSMAVLGVILAAAVLLLATPRVRVGPAGIGVRNILTERVVPWSDVVDVSFPQGARWARVDLADYEYVPVLAVQSVDGERAVASMDTLRMLLAKYRPDVTGS</sequence>
<feature type="domain" description="Low molecular weight protein antigen 6 PH" evidence="2">
    <location>
        <begin position="73"/>
        <end position="141"/>
    </location>
</feature>
<keyword evidence="1" id="KW-0472">Membrane</keyword>
<feature type="transmembrane region" description="Helical" evidence="1">
    <location>
        <begin position="51"/>
        <end position="71"/>
    </location>
</feature>
<reference evidence="3" key="1">
    <citation type="submission" date="2016-03" db="EMBL/GenBank/DDBJ databases">
        <authorList>
            <person name="Ploux O."/>
        </authorList>
    </citation>
    <scope>NUCLEOTIDE SEQUENCE</scope>
    <source>
        <strain evidence="3">UC10</strain>
    </source>
</reference>
<gene>
    <name evidence="3" type="ORF">MHPYR_760013</name>
</gene>
<evidence type="ECO:0000259" key="2">
    <source>
        <dbReference type="Pfam" id="PF10756"/>
    </source>
</evidence>